<feature type="domain" description="Xylose isomerase-like TIM barrel" evidence="2">
    <location>
        <begin position="55"/>
        <end position="269"/>
    </location>
</feature>
<protein>
    <submittedName>
        <fullName evidence="3">Sugar phosphate isomerase/epimerase</fullName>
    </submittedName>
</protein>
<dbReference type="Pfam" id="PF01261">
    <property type="entry name" value="AP_endonuc_2"/>
    <property type="match status" value="1"/>
</dbReference>
<name>A0ABS9D8B7_9ALTE</name>
<sequence>MKHILIISAMLFSLIGLTACGESKSPASTKIEVPPVSVQLWSVKDALNEDFKGTLEKLADMGFQGVEFAGNYGEYAEDPAGLKAYLTSIGLKASGAHVGFQHLGADKLDDTLNFLKAVGIDLVIIPYDQRAFSTDGVDSLTSDLVRLSEVLAKKNMTIGYHNHDHEFNTYLDATFWDYIATNTPQSVLLQLDVGWVNFAGKDAVEYVKRYPGRTLTTHLKIRHYHGPNRTPQGASPILGDDDYDWATLIKTQAKVGGTRWLVLEQEEYPDGFSSMQAVAKSKIGLDKIISTL</sequence>
<comment type="caution">
    <text evidence="3">The sequence shown here is derived from an EMBL/GenBank/DDBJ whole genome shotgun (WGS) entry which is preliminary data.</text>
</comment>
<gene>
    <name evidence="3" type="ORF">L0668_13915</name>
</gene>
<dbReference type="Gene3D" id="3.20.20.150">
    <property type="entry name" value="Divalent-metal-dependent TIM barrel enzymes"/>
    <property type="match status" value="1"/>
</dbReference>
<reference evidence="3 4" key="1">
    <citation type="submission" date="2022-01" db="EMBL/GenBank/DDBJ databases">
        <title>Paraglaciecola sp. G1-23.</title>
        <authorList>
            <person name="Jin M.S."/>
            <person name="Han D.M."/>
            <person name="Kim H.M."/>
            <person name="Jeon C.O."/>
        </authorList>
    </citation>
    <scope>NUCLEOTIDE SEQUENCE [LARGE SCALE GENOMIC DNA]</scope>
    <source>
        <strain evidence="3 4">G1-23</strain>
    </source>
</reference>
<dbReference type="InterPro" id="IPR013022">
    <property type="entry name" value="Xyl_isomerase-like_TIM-brl"/>
</dbReference>
<dbReference type="InterPro" id="IPR050312">
    <property type="entry name" value="IolE/XylAMocC-like"/>
</dbReference>
<dbReference type="PROSITE" id="PS51257">
    <property type="entry name" value="PROKAR_LIPOPROTEIN"/>
    <property type="match status" value="1"/>
</dbReference>
<dbReference type="RefSeq" id="WP_235313311.1">
    <property type="nucleotide sequence ID" value="NZ_JAKGAS010000007.1"/>
</dbReference>
<evidence type="ECO:0000256" key="1">
    <source>
        <dbReference type="SAM" id="SignalP"/>
    </source>
</evidence>
<feature type="chain" id="PRO_5047449708" evidence="1">
    <location>
        <begin position="22"/>
        <end position="292"/>
    </location>
</feature>
<dbReference type="Proteomes" id="UP001521137">
    <property type="component" value="Unassembled WGS sequence"/>
</dbReference>
<dbReference type="GO" id="GO:0016853">
    <property type="term" value="F:isomerase activity"/>
    <property type="evidence" value="ECO:0007669"/>
    <property type="project" value="UniProtKB-KW"/>
</dbReference>
<evidence type="ECO:0000313" key="3">
    <source>
        <dbReference type="EMBL" id="MCF2949212.1"/>
    </source>
</evidence>
<keyword evidence="3" id="KW-0413">Isomerase</keyword>
<organism evidence="3 4">
    <name type="scientific">Paraglaciecola algarum</name>
    <dbReference type="NCBI Taxonomy" id="3050085"/>
    <lineage>
        <taxon>Bacteria</taxon>
        <taxon>Pseudomonadati</taxon>
        <taxon>Pseudomonadota</taxon>
        <taxon>Gammaproteobacteria</taxon>
        <taxon>Alteromonadales</taxon>
        <taxon>Alteromonadaceae</taxon>
        <taxon>Paraglaciecola</taxon>
    </lineage>
</organism>
<dbReference type="PANTHER" id="PTHR12110">
    <property type="entry name" value="HYDROXYPYRUVATE ISOMERASE"/>
    <property type="match status" value="1"/>
</dbReference>
<keyword evidence="1" id="KW-0732">Signal</keyword>
<dbReference type="PANTHER" id="PTHR12110:SF41">
    <property type="entry name" value="INOSOSE DEHYDRATASE"/>
    <property type="match status" value="1"/>
</dbReference>
<evidence type="ECO:0000313" key="4">
    <source>
        <dbReference type="Proteomes" id="UP001521137"/>
    </source>
</evidence>
<feature type="signal peptide" evidence="1">
    <location>
        <begin position="1"/>
        <end position="21"/>
    </location>
</feature>
<evidence type="ECO:0000259" key="2">
    <source>
        <dbReference type="Pfam" id="PF01261"/>
    </source>
</evidence>
<accession>A0ABS9D8B7</accession>
<proteinExistence type="predicted"/>
<dbReference type="EMBL" id="JAKGAS010000007">
    <property type="protein sequence ID" value="MCF2949212.1"/>
    <property type="molecule type" value="Genomic_DNA"/>
</dbReference>
<keyword evidence="4" id="KW-1185">Reference proteome</keyword>
<dbReference type="SUPFAM" id="SSF51658">
    <property type="entry name" value="Xylose isomerase-like"/>
    <property type="match status" value="1"/>
</dbReference>
<dbReference type="InterPro" id="IPR036237">
    <property type="entry name" value="Xyl_isomerase-like_sf"/>
</dbReference>